<evidence type="ECO:0000256" key="1">
    <source>
        <dbReference type="ARBA" id="ARBA00004147"/>
    </source>
</evidence>
<evidence type="ECO:0000256" key="17">
    <source>
        <dbReference type="RuleBase" id="RU363028"/>
    </source>
</evidence>
<dbReference type="RefSeq" id="YP_001004143.1">
    <property type="nucleotide sequence ID" value="NC_008793.1"/>
</dbReference>
<evidence type="ECO:0000256" key="9">
    <source>
        <dbReference type="ARBA" id="ARBA00022632"/>
    </source>
</evidence>
<name>Q6L6U5_9GEMI</name>
<dbReference type="GO" id="GO:0052170">
    <property type="term" value="P:symbiont-mediated suppression of host innate immune response"/>
    <property type="evidence" value="ECO:0007669"/>
    <property type="project" value="UniProtKB-KW"/>
</dbReference>
<comment type="subcellular location">
    <subcellularLocation>
        <location evidence="2 17">Host cytoplasm</location>
    </subcellularLocation>
    <subcellularLocation>
        <location evidence="1 17">Host nucleus</location>
    </subcellularLocation>
</comment>
<keyword evidence="11 17" id="KW-0863">Zinc-finger</keyword>
<evidence type="ECO:0000256" key="12">
    <source>
        <dbReference type="ARBA" id="ARBA00022833"/>
    </source>
</evidence>
<keyword evidence="8 17" id="KW-0945">Host-virus interaction</keyword>
<accession>Q6L6U5</accession>
<evidence type="ECO:0000256" key="3">
    <source>
        <dbReference type="ARBA" id="ARBA00007672"/>
    </source>
</evidence>
<evidence type="ECO:0000256" key="15">
    <source>
        <dbReference type="ARBA" id="ARBA00023200"/>
    </source>
</evidence>
<evidence type="ECO:0000256" key="6">
    <source>
        <dbReference type="ARBA" id="ARBA00022553"/>
    </source>
</evidence>
<evidence type="ECO:0000256" key="14">
    <source>
        <dbReference type="ARBA" id="ARBA00023159"/>
    </source>
</evidence>
<evidence type="ECO:0000256" key="13">
    <source>
        <dbReference type="ARBA" id="ARBA00023125"/>
    </source>
</evidence>
<gene>
    <name evidence="19" type="primary">C2</name>
</gene>
<dbReference type="InterPro" id="IPR000942">
    <property type="entry name" value="Gemini_AL2"/>
</dbReference>
<proteinExistence type="inferred from homology"/>
<comment type="similarity">
    <text evidence="3 17">Belongs to the geminiviridae transcriptional activator protein family.</text>
</comment>
<dbReference type="GO" id="GO:0030430">
    <property type="term" value="C:host cell cytoplasm"/>
    <property type="evidence" value="ECO:0007669"/>
    <property type="project" value="UniProtKB-SubCell"/>
</dbReference>
<dbReference type="GO" id="GO:0019028">
    <property type="term" value="C:viral capsid"/>
    <property type="evidence" value="ECO:0007669"/>
    <property type="project" value="InterPro"/>
</dbReference>
<sequence>MQPSSPSTAHSTQVPIKVQHKIGKKRQPRRRRIDLNCGCSIYVSLGCANHGFTHRGHHHCSSGTEWRVYLDSAKSPIFQNHESRPTAIQHGSGHNHSTDPIQPQPTVSAGFTQVLPDFQDLDSLTSSDLAFLEFI</sequence>
<comment type="function">
    <text evidence="17">Strong activator of the late viral genes promoters. Acts as a suppressor of RNA-mediated gene silencing, also known as post-transcriptional gene silencing (PTGS), a mechanism of plant viral defense that limits the accumulation of viral RNAs. Also suppresses the host basal defense by interacting with and inhibiting SNF1 kinase, a key regulator of cell metabolism implicated in innate antiviral defense. Determines pathogenicity.</text>
</comment>
<evidence type="ECO:0000313" key="20">
    <source>
        <dbReference type="Proteomes" id="UP000203216"/>
    </source>
</evidence>
<evidence type="ECO:0000256" key="2">
    <source>
        <dbReference type="ARBA" id="ARBA00004192"/>
    </source>
</evidence>
<evidence type="ECO:0000313" key="19">
    <source>
        <dbReference type="EMBL" id="BAD18958.1"/>
    </source>
</evidence>
<dbReference type="Proteomes" id="UP000203216">
    <property type="component" value="Segment DNA A"/>
</dbReference>
<evidence type="ECO:0000256" key="18">
    <source>
        <dbReference type="SAM" id="MobiDB-lite"/>
    </source>
</evidence>
<keyword evidence="5 17" id="KW-0941">Suppressor of RNA silencing</keyword>
<dbReference type="KEGG" id="vg:4711804"/>
<feature type="region of interest" description="Disordered" evidence="18">
    <location>
        <begin position="1"/>
        <end position="29"/>
    </location>
</feature>
<comment type="subunit">
    <text evidence="17">Monomer. Homodimer. Homooligomer. Self-interaction correlates with nuclear localization and efficient activation of transcription.</text>
</comment>
<feature type="compositionally biased region" description="Basic residues" evidence="18">
    <location>
        <begin position="18"/>
        <end position="29"/>
    </location>
</feature>
<dbReference type="EMBL" id="AB178949">
    <property type="protein sequence ID" value="BAD18958.1"/>
    <property type="molecule type" value="Genomic_DNA"/>
</dbReference>
<reference evidence="19 20" key="2">
    <citation type="submission" date="2004-05" db="EMBL/GenBank/DDBJ databases">
        <title>Tobacco leaf curl virus.</title>
        <authorList>
            <person name="Were H.K."/>
            <person name="Takanami Y."/>
        </authorList>
    </citation>
    <scope>NUCLEOTIDE SEQUENCE [LARGE SCALE GENOMIC DNA]</scope>
    <source>
        <strain evidence="19">KG5TOB</strain>
    </source>
</reference>
<keyword evidence="14 17" id="KW-0010">Activator</keyword>
<protein>
    <recommendedName>
        <fullName evidence="4 17">Transcriptional activator protein</fullName>
        <shortName evidence="17">TrAP</shortName>
    </recommendedName>
</protein>
<keyword evidence="13 17" id="KW-0238">DNA-binding</keyword>
<keyword evidence="10 17" id="KW-0479">Metal-binding</keyword>
<comment type="domain">
    <text evidence="17">The zinc finger and the transactivation region are involved in PTGS suppression.</text>
</comment>
<evidence type="ECO:0000256" key="5">
    <source>
        <dbReference type="ARBA" id="ARBA00022463"/>
    </source>
</evidence>
<dbReference type="PRINTS" id="PR00230">
    <property type="entry name" value="GEMCOATAL2"/>
</dbReference>
<dbReference type="GO" id="GO:0042025">
    <property type="term" value="C:host cell nucleus"/>
    <property type="evidence" value="ECO:0007669"/>
    <property type="project" value="UniProtKB-SubCell"/>
</dbReference>
<evidence type="ECO:0000256" key="8">
    <source>
        <dbReference type="ARBA" id="ARBA00022581"/>
    </source>
</evidence>
<dbReference type="GO" id="GO:0008270">
    <property type="term" value="F:zinc ion binding"/>
    <property type="evidence" value="ECO:0007669"/>
    <property type="project" value="UniProtKB-KW"/>
</dbReference>
<evidence type="ECO:0000256" key="10">
    <source>
        <dbReference type="ARBA" id="ARBA00022723"/>
    </source>
</evidence>
<organism evidence="19 20">
    <name type="scientific">Honeysuckle yellow vein Kagoshima virus</name>
    <dbReference type="NCBI Taxonomy" id="1233675"/>
    <lineage>
        <taxon>Viruses</taxon>
        <taxon>Monodnaviria</taxon>
        <taxon>Shotokuvirae</taxon>
        <taxon>Cressdnaviricota</taxon>
        <taxon>Repensiviricetes</taxon>
        <taxon>Geplafuvirales</taxon>
        <taxon>Geminiviridae</taxon>
        <taxon>Begomovirus</taxon>
    </lineage>
</organism>
<keyword evidence="15 17" id="KW-1035">Host cytoplasm</keyword>
<reference evidence="19 20" key="1">
    <citation type="submission" date="2004-05" db="EMBL/GenBank/DDBJ databases">
        <title>Honeysuckle yellow vein mosaic virus.</title>
        <authorList>
            <person name="Were H.K."/>
            <person name="Takanami Y."/>
        </authorList>
    </citation>
    <scope>NUCLEOTIDE SEQUENCE [LARGE SCALE GENOMIC DNA]</scope>
    <source>
        <strain evidence="19">KG5TOB</strain>
    </source>
</reference>
<keyword evidence="16" id="KW-0899">Viral immunoevasion</keyword>
<dbReference type="Pfam" id="PF01440">
    <property type="entry name" value="Gemini_AL2"/>
    <property type="match status" value="1"/>
</dbReference>
<dbReference type="OrthoDB" id="11041at10239"/>
<keyword evidence="12 17" id="KW-0862">Zinc</keyword>
<keyword evidence="9" id="KW-1090">Inhibition of host innate immune response by virus</keyword>
<keyword evidence="6" id="KW-0597">Phosphoprotein</keyword>
<feature type="compositionally biased region" description="Polar residues" evidence="18">
    <location>
        <begin position="1"/>
        <end position="14"/>
    </location>
</feature>
<evidence type="ECO:0000256" key="7">
    <source>
        <dbReference type="ARBA" id="ARBA00022562"/>
    </source>
</evidence>
<evidence type="ECO:0000256" key="4">
    <source>
        <dbReference type="ARBA" id="ARBA00014388"/>
    </source>
</evidence>
<dbReference type="GeneID" id="4711804"/>
<dbReference type="GO" id="GO:0005198">
    <property type="term" value="F:structural molecule activity"/>
    <property type="evidence" value="ECO:0007669"/>
    <property type="project" value="InterPro"/>
</dbReference>
<keyword evidence="7 17" id="KW-1048">Host nucleus</keyword>
<evidence type="ECO:0000256" key="16">
    <source>
        <dbReference type="ARBA" id="ARBA00023280"/>
    </source>
</evidence>
<dbReference type="GO" id="GO:0003677">
    <property type="term" value="F:DNA binding"/>
    <property type="evidence" value="ECO:0007669"/>
    <property type="project" value="UniProtKB-KW"/>
</dbReference>
<evidence type="ECO:0000256" key="11">
    <source>
        <dbReference type="ARBA" id="ARBA00022771"/>
    </source>
</evidence>